<reference evidence="4" key="1">
    <citation type="journal article" date="2014" name="Int. J. Syst. Evol. Microbiol.">
        <title>Complete genome sequence of Corynebacterium casei LMG S-19264T (=DSM 44701T), isolated from a smear-ripened cheese.</title>
        <authorList>
            <consortium name="US DOE Joint Genome Institute (JGI-PGF)"/>
            <person name="Walter F."/>
            <person name="Albersmeier A."/>
            <person name="Kalinowski J."/>
            <person name="Ruckert C."/>
        </authorList>
    </citation>
    <scope>NUCLEOTIDE SEQUENCE</scope>
    <source>
        <strain evidence="4">CGMCC 4.7679</strain>
    </source>
</reference>
<dbReference type="SUPFAM" id="SSF53474">
    <property type="entry name" value="alpha/beta-Hydrolases"/>
    <property type="match status" value="1"/>
</dbReference>
<protein>
    <submittedName>
        <fullName evidence="4">Carboxylesterase</fullName>
    </submittedName>
</protein>
<dbReference type="InterPro" id="IPR002018">
    <property type="entry name" value="CarbesteraseB"/>
</dbReference>
<dbReference type="GO" id="GO:0016787">
    <property type="term" value="F:hydrolase activity"/>
    <property type="evidence" value="ECO:0007669"/>
    <property type="project" value="UniProtKB-KW"/>
</dbReference>
<comment type="caution">
    <text evidence="4">The sequence shown here is derived from an EMBL/GenBank/DDBJ whole genome shotgun (WGS) entry which is preliminary data.</text>
</comment>
<accession>A0A8H9J183</accession>
<organism evidence="4 5">
    <name type="scientific">Amycolatopsis bartoniae</name>
    <dbReference type="NCBI Taxonomy" id="941986"/>
    <lineage>
        <taxon>Bacteria</taxon>
        <taxon>Bacillati</taxon>
        <taxon>Actinomycetota</taxon>
        <taxon>Actinomycetes</taxon>
        <taxon>Pseudonocardiales</taxon>
        <taxon>Pseudonocardiaceae</taxon>
        <taxon>Amycolatopsis</taxon>
    </lineage>
</organism>
<evidence type="ECO:0000256" key="2">
    <source>
        <dbReference type="ARBA" id="ARBA00022801"/>
    </source>
</evidence>
<evidence type="ECO:0000259" key="3">
    <source>
        <dbReference type="Pfam" id="PF00135"/>
    </source>
</evidence>
<dbReference type="InterPro" id="IPR029058">
    <property type="entry name" value="AB_hydrolase_fold"/>
</dbReference>
<evidence type="ECO:0000256" key="1">
    <source>
        <dbReference type="ARBA" id="ARBA00005964"/>
    </source>
</evidence>
<dbReference type="Proteomes" id="UP000658656">
    <property type="component" value="Unassembled WGS sequence"/>
</dbReference>
<dbReference type="AlphaFoldDB" id="A0A8H9J183"/>
<reference evidence="4" key="2">
    <citation type="submission" date="2020-09" db="EMBL/GenBank/DDBJ databases">
        <authorList>
            <person name="Sun Q."/>
            <person name="Zhou Y."/>
        </authorList>
    </citation>
    <scope>NUCLEOTIDE SEQUENCE</scope>
    <source>
        <strain evidence="4">CGMCC 4.7679</strain>
    </source>
</reference>
<proteinExistence type="inferred from homology"/>
<dbReference type="EMBL" id="BNAV01000005">
    <property type="protein sequence ID" value="GHF62523.1"/>
    <property type="molecule type" value="Genomic_DNA"/>
</dbReference>
<dbReference type="Pfam" id="PF00135">
    <property type="entry name" value="COesterase"/>
    <property type="match status" value="1"/>
</dbReference>
<dbReference type="PANTHER" id="PTHR43142:SF1">
    <property type="entry name" value="CARBOXYLIC ESTER HYDROLASE"/>
    <property type="match status" value="1"/>
</dbReference>
<dbReference type="PANTHER" id="PTHR43142">
    <property type="entry name" value="CARBOXYLIC ESTER HYDROLASE"/>
    <property type="match status" value="1"/>
</dbReference>
<feature type="domain" description="Carboxylesterase type B" evidence="3">
    <location>
        <begin position="6"/>
        <end position="277"/>
    </location>
</feature>
<evidence type="ECO:0000313" key="4">
    <source>
        <dbReference type="EMBL" id="GHF62523.1"/>
    </source>
</evidence>
<keyword evidence="2" id="KW-0378">Hydrolase</keyword>
<dbReference type="RefSeq" id="WP_145936867.1">
    <property type="nucleotide sequence ID" value="NZ_BNAV01000005.1"/>
</dbReference>
<evidence type="ECO:0000313" key="5">
    <source>
        <dbReference type="Proteomes" id="UP000658656"/>
    </source>
</evidence>
<sequence>MPRVVRGIRYAAPPVGELRFAPPQPVTGLREGPAHPSLQPDLLGRGLTGSEDCLHLTVYAPDSPGPHPVLVWIHGGGGVTGSPNDYDGTRFAEHGVVVVTLAYRLGALGLLYLPEAFGGGNFALLDQLAALRWVRDHIAEFGGDPERVTLAGESNGGRTVGTLLAVPAARGLFQQAVVQSGTGVGELVDTPEAARRTADALLAELGVDDPVKLRELPAEQIVEAQVRLGGARVPYRVVVDGAELMRRPLDAVAAGSAAGVRLLIGTNRDEEDLFRALGQSQGPMMLPDPEPVLARYRERFPGEPDLPGRVTTASDWWLPAIRFAEAQHAAGGEVWMYRLDWRTEVRGMGACHGLDVPLVFDDLANPFFRLLLGRDTTRARAVADTMHDAWVRFVHGESPWPRYEPGRRTTMLFDTVSGPVDDPGRDERLLWD</sequence>
<dbReference type="Gene3D" id="3.40.50.1820">
    <property type="entry name" value="alpha/beta hydrolase"/>
    <property type="match status" value="1"/>
</dbReference>
<dbReference type="OrthoDB" id="4308422at2"/>
<keyword evidence="5" id="KW-1185">Reference proteome</keyword>
<gene>
    <name evidence="4" type="ORF">GCM10017566_40070</name>
</gene>
<name>A0A8H9J183_9PSEU</name>
<comment type="similarity">
    <text evidence="1">Belongs to the type-B carboxylesterase/lipase family.</text>
</comment>